<feature type="region of interest" description="Disordered" evidence="1">
    <location>
        <begin position="410"/>
        <end position="436"/>
    </location>
</feature>
<sequence length="436" mass="47913">MSGISPNDYIRAAGGRRSHAPGRLVSHTGPNLSGPIVAYSGLDFSDPYLLSLMRDGRGSAVGLAINERLALRNSTFFRATSLIAGSMGMLPIHLMRRRPDGTTEKAKDHPLFNVLHRKANSYQTASQFKSYMQLAALFDGNAFALKVKSRGAVRELIPLPRRAVKPKLSDDFKLTFEYERPKGGRVILQQDDVFHFRSPLSLDGLCGVSLVDVCVDTLGIAAKAQSAVGRLLTKGSMARGALETEQTLGEEAISNLKESLRENYAGAEAQDDWMILEEGLKAKLFASSARDSQLRELMQAEAEEIARFSGVPRPLLMFDETSWGSGIEQLGLFFVTYCLMMWFVIWEEAIWMCLLDPREQDTMYAKINEGALLRGSLKDQAEFFAKALGSGGSFGWMKPNEVRGNFDLNPEVGGDDLPRPGTTAAQIAKEDMTDAA</sequence>
<proteinExistence type="predicted"/>
<gene>
    <name evidence="2" type="ORF">EBF16_26575</name>
</gene>
<dbReference type="AlphaFoldDB" id="A0A3G2V6B9"/>
<evidence type="ECO:0000313" key="2">
    <source>
        <dbReference type="EMBL" id="AYO80119.1"/>
    </source>
</evidence>
<dbReference type="Proteomes" id="UP000280708">
    <property type="component" value="Chromosome"/>
</dbReference>
<dbReference type="NCBIfam" id="TIGR01537">
    <property type="entry name" value="portal_HK97"/>
    <property type="match status" value="1"/>
</dbReference>
<dbReference type="Pfam" id="PF04860">
    <property type="entry name" value="Phage_portal"/>
    <property type="match status" value="1"/>
</dbReference>
<reference evidence="2 3" key="1">
    <citation type="submission" date="2018-10" db="EMBL/GenBank/DDBJ databases">
        <title>Characterization and genome analysis of a novel bacterium Sphingobium yanoikuyae SJTF8 capable of degrading PAHs.</title>
        <authorList>
            <person name="Yin C."/>
            <person name="Xiong W."/>
            <person name="Liang R."/>
        </authorList>
    </citation>
    <scope>NUCLEOTIDE SEQUENCE [LARGE SCALE GENOMIC DNA]</scope>
    <source>
        <strain evidence="2 3">SJTF8</strain>
    </source>
</reference>
<evidence type="ECO:0000313" key="3">
    <source>
        <dbReference type="Proteomes" id="UP000280708"/>
    </source>
</evidence>
<dbReference type="InterPro" id="IPR006944">
    <property type="entry name" value="Phage/GTA_portal"/>
</dbReference>
<protein>
    <submittedName>
        <fullName evidence="2">Phage portal protein</fullName>
    </submittedName>
</protein>
<organism evidence="2 3">
    <name type="scientific">Sphingobium yanoikuyae</name>
    <name type="common">Sphingomonas yanoikuyae</name>
    <dbReference type="NCBI Taxonomy" id="13690"/>
    <lineage>
        <taxon>Bacteria</taxon>
        <taxon>Pseudomonadati</taxon>
        <taxon>Pseudomonadota</taxon>
        <taxon>Alphaproteobacteria</taxon>
        <taxon>Sphingomonadales</taxon>
        <taxon>Sphingomonadaceae</taxon>
        <taxon>Sphingobium</taxon>
    </lineage>
</organism>
<dbReference type="InterPro" id="IPR006427">
    <property type="entry name" value="Portal_HK97"/>
</dbReference>
<evidence type="ECO:0000256" key="1">
    <source>
        <dbReference type="SAM" id="MobiDB-lite"/>
    </source>
</evidence>
<dbReference type="RefSeq" id="WP_122129978.1">
    <property type="nucleotide sequence ID" value="NZ_CP033230.1"/>
</dbReference>
<name>A0A3G2V6B9_SPHYA</name>
<accession>A0A3G2V6B9</accession>
<dbReference type="EMBL" id="CP033230">
    <property type="protein sequence ID" value="AYO80119.1"/>
    <property type="molecule type" value="Genomic_DNA"/>
</dbReference>